<dbReference type="FunFam" id="3.60.110.10:FF:000010">
    <property type="entry name" value="Carbon-nitrogen hydrolase"/>
    <property type="match status" value="1"/>
</dbReference>
<dbReference type="SUPFAM" id="SSF56317">
    <property type="entry name" value="Carbon-nitrogen hydrolase"/>
    <property type="match status" value="1"/>
</dbReference>
<sequence>MSRSSRPFTVGLVQMRCSTDPDENLRRACEFLREASAKGAQVACLPELFRSQYFCQVEDHANFDLAEPIPGPSTEAISAVARETGMVIVASLFERRAAGIYHNTAVVLDADGSIRGRYRKMHIPDDPLYYEKFYFTPGDLGFLSFETSRANVGTLVCWDQWYPEAARLTALRGADILFYPTAIGWHPAEKAEYGEAQADAWMTMQRAHAIANGVYVAGVNRIGHEGDPAGGIEFWGGTFLADPFGRILAKAGPDTEEILVVECDPKLMETTRRHWPFLRDRRIDAYTPIVERFLS</sequence>
<dbReference type="RefSeq" id="WP_145276499.1">
    <property type="nucleotide sequence ID" value="NZ_CP036426.1"/>
</dbReference>
<dbReference type="Pfam" id="PF00795">
    <property type="entry name" value="CN_hydrolase"/>
    <property type="match status" value="1"/>
</dbReference>
<dbReference type="InterPro" id="IPR036526">
    <property type="entry name" value="C-N_Hydrolase_sf"/>
</dbReference>
<evidence type="ECO:0000259" key="2">
    <source>
        <dbReference type="PROSITE" id="PS50263"/>
    </source>
</evidence>
<dbReference type="GO" id="GO:0050126">
    <property type="term" value="F:N-carbamoylputrescine amidase activity"/>
    <property type="evidence" value="ECO:0007669"/>
    <property type="project" value="TreeGrafter"/>
</dbReference>
<evidence type="ECO:0000256" key="1">
    <source>
        <dbReference type="ARBA" id="ARBA00022801"/>
    </source>
</evidence>
<dbReference type="EC" id="3.5.1.77" evidence="3"/>
<gene>
    <name evidence="3" type="ORF">ElP_61410</name>
</gene>
<keyword evidence="1 3" id="KW-0378">Hydrolase</keyword>
<accession>A0A518HBI9</accession>
<dbReference type="PANTHER" id="PTHR43674:SF2">
    <property type="entry name" value="BETA-UREIDOPROPIONASE"/>
    <property type="match status" value="1"/>
</dbReference>
<dbReference type="Gene3D" id="3.60.110.10">
    <property type="entry name" value="Carbon-nitrogen hydrolase"/>
    <property type="match status" value="1"/>
</dbReference>
<reference evidence="3 4" key="1">
    <citation type="submission" date="2019-02" db="EMBL/GenBank/DDBJ databases">
        <title>Deep-cultivation of Planctomycetes and their phenomic and genomic characterization uncovers novel biology.</title>
        <authorList>
            <person name="Wiegand S."/>
            <person name="Jogler M."/>
            <person name="Boedeker C."/>
            <person name="Pinto D."/>
            <person name="Vollmers J."/>
            <person name="Rivas-Marin E."/>
            <person name="Kohn T."/>
            <person name="Peeters S.H."/>
            <person name="Heuer A."/>
            <person name="Rast P."/>
            <person name="Oberbeckmann S."/>
            <person name="Bunk B."/>
            <person name="Jeske O."/>
            <person name="Meyerdierks A."/>
            <person name="Storesund J.E."/>
            <person name="Kallscheuer N."/>
            <person name="Luecker S."/>
            <person name="Lage O.M."/>
            <person name="Pohl T."/>
            <person name="Merkel B.J."/>
            <person name="Hornburger P."/>
            <person name="Mueller R.-W."/>
            <person name="Bruemmer F."/>
            <person name="Labrenz M."/>
            <person name="Spormann A.M."/>
            <person name="Op den Camp H."/>
            <person name="Overmann J."/>
            <person name="Amann R."/>
            <person name="Jetten M.S.M."/>
            <person name="Mascher T."/>
            <person name="Medema M.H."/>
            <person name="Devos D.P."/>
            <person name="Kaster A.-K."/>
            <person name="Ovreas L."/>
            <person name="Rohde M."/>
            <person name="Galperin M.Y."/>
            <person name="Jogler C."/>
        </authorList>
    </citation>
    <scope>NUCLEOTIDE SEQUENCE [LARGE SCALE GENOMIC DNA]</scope>
    <source>
        <strain evidence="3 4">ElP</strain>
    </source>
</reference>
<dbReference type="InterPro" id="IPR003010">
    <property type="entry name" value="C-N_Hydrolase"/>
</dbReference>
<dbReference type="GO" id="GO:0033388">
    <property type="term" value="P:putrescine biosynthetic process from arginine"/>
    <property type="evidence" value="ECO:0007669"/>
    <property type="project" value="TreeGrafter"/>
</dbReference>
<dbReference type="EMBL" id="CP036426">
    <property type="protein sequence ID" value="QDV38190.1"/>
    <property type="molecule type" value="Genomic_DNA"/>
</dbReference>
<dbReference type="PROSITE" id="PS50263">
    <property type="entry name" value="CN_HYDROLASE"/>
    <property type="match status" value="1"/>
</dbReference>
<proteinExistence type="predicted"/>
<dbReference type="KEGG" id="tpla:ElP_61410"/>
<evidence type="ECO:0000313" key="3">
    <source>
        <dbReference type="EMBL" id="QDV38190.1"/>
    </source>
</evidence>
<dbReference type="Proteomes" id="UP000317835">
    <property type="component" value="Chromosome"/>
</dbReference>
<name>A0A518HBI9_9BACT</name>
<dbReference type="PANTHER" id="PTHR43674">
    <property type="entry name" value="NITRILASE C965.09-RELATED"/>
    <property type="match status" value="1"/>
</dbReference>
<feature type="domain" description="CN hydrolase" evidence="2">
    <location>
        <begin position="8"/>
        <end position="265"/>
    </location>
</feature>
<organism evidence="3 4">
    <name type="scientific">Tautonia plasticadhaerens</name>
    <dbReference type="NCBI Taxonomy" id="2527974"/>
    <lineage>
        <taxon>Bacteria</taxon>
        <taxon>Pseudomonadati</taxon>
        <taxon>Planctomycetota</taxon>
        <taxon>Planctomycetia</taxon>
        <taxon>Isosphaerales</taxon>
        <taxon>Isosphaeraceae</taxon>
        <taxon>Tautonia</taxon>
    </lineage>
</organism>
<dbReference type="OrthoDB" id="2826359at2"/>
<dbReference type="GO" id="GO:0047417">
    <property type="term" value="F:N-carbamoyl-D-amino acid hydrolase activity"/>
    <property type="evidence" value="ECO:0007669"/>
    <property type="project" value="UniProtKB-EC"/>
</dbReference>
<dbReference type="InterPro" id="IPR050345">
    <property type="entry name" value="Aliph_Amidase/BUP"/>
</dbReference>
<dbReference type="AlphaFoldDB" id="A0A518HBI9"/>
<dbReference type="CDD" id="cd07573">
    <property type="entry name" value="CPA"/>
    <property type="match status" value="1"/>
</dbReference>
<evidence type="ECO:0000313" key="4">
    <source>
        <dbReference type="Proteomes" id="UP000317835"/>
    </source>
</evidence>
<keyword evidence="4" id="KW-1185">Reference proteome</keyword>
<protein>
    <submittedName>
        <fullName evidence="3">N-carbamoyl-D-amino acid hydrolase</fullName>
        <ecNumber evidence="3">3.5.1.77</ecNumber>
    </submittedName>
</protein>